<dbReference type="Gene3D" id="3.10.310.30">
    <property type="match status" value="1"/>
</dbReference>
<name>A0A6C0BE59_9ZZZZ</name>
<reference evidence="1" key="1">
    <citation type="journal article" date="2020" name="Nature">
        <title>Giant virus diversity and host interactions through global metagenomics.</title>
        <authorList>
            <person name="Schulz F."/>
            <person name="Roux S."/>
            <person name="Paez-Espino D."/>
            <person name="Jungbluth S."/>
            <person name="Walsh D.A."/>
            <person name="Denef V.J."/>
            <person name="McMahon K.D."/>
            <person name="Konstantinidis K.T."/>
            <person name="Eloe-Fadrosh E.A."/>
            <person name="Kyrpides N.C."/>
            <person name="Woyke T."/>
        </authorList>
    </citation>
    <scope>NUCLEOTIDE SEQUENCE</scope>
    <source>
        <strain evidence="1">GVMAG-M-3300010160-60</strain>
    </source>
</reference>
<dbReference type="SUPFAM" id="SSF64182">
    <property type="entry name" value="DHH phosphoesterases"/>
    <property type="match status" value="1"/>
</dbReference>
<dbReference type="EMBL" id="MN739136">
    <property type="protein sequence ID" value="QHS90426.1"/>
    <property type="molecule type" value="Genomic_DNA"/>
</dbReference>
<evidence type="ECO:0000313" key="1">
    <source>
        <dbReference type="EMBL" id="QHS90426.1"/>
    </source>
</evidence>
<organism evidence="1">
    <name type="scientific">viral metagenome</name>
    <dbReference type="NCBI Taxonomy" id="1070528"/>
    <lineage>
        <taxon>unclassified sequences</taxon>
        <taxon>metagenomes</taxon>
        <taxon>organismal metagenomes</taxon>
    </lineage>
</organism>
<accession>A0A6C0BE59</accession>
<dbReference type="AlphaFoldDB" id="A0A6C0BE59"/>
<protein>
    <recommendedName>
        <fullName evidence="2">DHHA1 domain-containing protein</fullName>
    </recommendedName>
</protein>
<sequence length="320" mass="37386">MNSNKNFNYIIYHKNCIDGFAVFFIAYLSNKLSQNVNIYGDQPSTKTVPPDIDDKDIIIIDVAYNKDVLEQICKYAKSVVFIDHHDGIKQDVVNIQKKYNNIEIIYDEEFSGASLSWKYFNGDDKIPSFIRYIQDNDTGKWLDKNTRPFIYALRTFFKLEPTYKNIKQWNKLFDNEYVLKMIKKGSYMEKYSKYLIKKNMMYHTIEKFPSKKIYNLSPDTFKEVGQYKVAVFCGGSCPSVSDLAVETMKTFNCDFCIMWTYNIDSKKYILSMRSTIVNIGEICRIFGGNGHKLAASCSFFSTDYNIHDLFEGKSLPRNYK</sequence>
<proteinExistence type="predicted"/>
<evidence type="ECO:0008006" key="2">
    <source>
        <dbReference type="Google" id="ProtNLM"/>
    </source>
</evidence>
<dbReference type="InterPro" id="IPR038763">
    <property type="entry name" value="DHH_sf"/>
</dbReference>